<dbReference type="STRING" id="1763535.LPB072_00260"/>
<dbReference type="KEGG" id="hyl:LPB072_00260"/>
<dbReference type="RefSeq" id="WP_066096790.1">
    <property type="nucleotide sequence ID" value="NZ_CP017476.1"/>
</dbReference>
<accession>A0A162YQ60</accession>
<reference evidence="4 5" key="1">
    <citation type="submission" date="2016-02" db="EMBL/GenBank/DDBJ databases">
        <title>Draft genome sequence of Hydrogenophaga sp. LPB0072.</title>
        <authorList>
            <person name="Shin S.-K."/>
            <person name="Yi H."/>
        </authorList>
    </citation>
    <scope>NUCLEOTIDE SEQUENCE [LARGE SCALE GENOMIC DNA]</scope>
    <source>
        <strain evidence="4 5">LPB0072</strain>
    </source>
</reference>
<reference evidence="3 6" key="2">
    <citation type="submission" date="2016-10" db="EMBL/GenBank/DDBJ databases">
        <title>Hydorgenophaga sp. LPB0072 isolated from gastropod.</title>
        <authorList>
            <person name="Kim E."/>
            <person name="Yi H."/>
        </authorList>
    </citation>
    <scope>NUCLEOTIDE SEQUENCE [LARGE SCALE GENOMIC DNA]</scope>
    <source>
        <strain evidence="3 6">LPB0072</strain>
    </source>
</reference>
<dbReference type="EMBL" id="LVWD01000043">
    <property type="protein sequence ID" value="OAD39362.1"/>
    <property type="molecule type" value="Genomic_DNA"/>
</dbReference>
<feature type="region of interest" description="Disordered" evidence="1">
    <location>
        <begin position="185"/>
        <end position="212"/>
    </location>
</feature>
<dbReference type="AlphaFoldDB" id="A0A162YQ60"/>
<dbReference type="Proteomes" id="UP000185680">
    <property type="component" value="Chromosome"/>
</dbReference>
<dbReference type="Proteomes" id="UP000185657">
    <property type="component" value="Unassembled WGS sequence"/>
</dbReference>
<keyword evidence="2" id="KW-1133">Transmembrane helix</keyword>
<evidence type="ECO:0000313" key="3">
    <source>
        <dbReference type="EMBL" id="AOW11523.1"/>
    </source>
</evidence>
<evidence type="ECO:0000313" key="4">
    <source>
        <dbReference type="EMBL" id="OAD39362.1"/>
    </source>
</evidence>
<keyword evidence="5" id="KW-1185">Reference proteome</keyword>
<organism evidence="3 6">
    <name type="scientific">Hydrogenophaga crassostreae</name>
    <dbReference type="NCBI Taxonomy" id="1763535"/>
    <lineage>
        <taxon>Bacteria</taxon>
        <taxon>Pseudomonadati</taxon>
        <taxon>Pseudomonadota</taxon>
        <taxon>Betaproteobacteria</taxon>
        <taxon>Burkholderiales</taxon>
        <taxon>Comamonadaceae</taxon>
        <taxon>Hydrogenophaga</taxon>
    </lineage>
</organism>
<evidence type="ECO:0008006" key="7">
    <source>
        <dbReference type="Google" id="ProtNLM"/>
    </source>
</evidence>
<gene>
    <name evidence="3" type="ORF">LPB072_00260</name>
    <name evidence="4" type="ORF">LPB72_22535</name>
</gene>
<name>A0A162YQ60_9BURK</name>
<evidence type="ECO:0000313" key="6">
    <source>
        <dbReference type="Proteomes" id="UP000185680"/>
    </source>
</evidence>
<evidence type="ECO:0000313" key="5">
    <source>
        <dbReference type="Proteomes" id="UP000185657"/>
    </source>
</evidence>
<feature type="transmembrane region" description="Helical" evidence="2">
    <location>
        <begin position="13"/>
        <end position="34"/>
    </location>
</feature>
<keyword evidence="2" id="KW-0472">Membrane</keyword>
<dbReference type="OrthoDB" id="8905093at2"/>
<evidence type="ECO:0000256" key="2">
    <source>
        <dbReference type="SAM" id="Phobius"/>
    </source>
</evidence>
<feature type="region of interest" description="Disordered" evidence="1">
    <location>
        <begin position="44"/>
        <end position="86"/>
    </location>
</feature>
<sequence>MEQEDPSPFTPPAVSRVPTFLVALGLGAAVFAWWQLKDRWPARETEASAQTATAKPPSRRDTTPSPGVAARSPGQLAAKAEPEPEPSLAWVRCESKGQIVYSDQACEGTGAQKSTSANTRAALSTVHPGSGQKTTATIYRCKGFSGTVFWSSTHCNQKDALIDRVVTVPRGLSLQQQIRVAERSVPRTAPPVAAPSTRRAAQPAASAVSRREVECTTLDESIRQIDARARQPISAPEQDRLRERRRAARDRQFALRC</sequence>
<dbReference type="EMBL" id="CP017476">
    <property type="protein sequence ID" value="AOW11523.1"/>
    <property type="molecule type" value="Genomic_DNA"/>
</dbReference>
<proteinExistence type="predicted"/>
<protein>
    <recommendedName>
        <fullName evidence="7">DUF4124 domain-containing protein</fullName>
    </recommendedName>
</protein>
<keyword evidence="2" id="KW-0812">Transmembrane</keyword>
<evidence type="ECO:0000256" key="1">
    <source>
        <dbReference type="SAM" id="MobiDB-lite"/>
    </source>
</evidence>